<dbReference type="GO" id="GO:0005737">
    <property type="term" value="C:cytoplasm"/>
    <property type="evidence" value="ECO:0007669"/>
    <property type="project" value="TreeGrafter"/>
</dbReference>
<protein>
    <recommendedName>
        <fullName evidence="6">Nudix hydrolase domain-containing protein</fullName>
    </recommendedName>
</protein>
<accession>D8QD90</accession>
<keyword evidence="5" id="KW-0460">Magnesium</keyword>
<dbReference type="InterPro" id="IPR000086">
    <property type="entry name" value="NUDIX_hydrolase_dom"/>
</dbReference>
<dbReference type="PANTHER" id="PTHR43758:SF2">
    <property type="entry name" value="OXIDIZED PURINE NUCLEOSIDE TRIPHOSPHATE HYDROLASE"/>
    <property type="match status" value="1"/>
</dbReference>
<sequence>MSTLPPTLETIIPKDTSPESWIEHSVGGTQHPWMDPRPFKGYTNAFIVRDGKILLGMKKRGFGIGKYDRSHFSIWTLDKWVRYGARSSSPVGFRLIQYPFNPGGKVEPEESSRDAAIREMEEESGIRAPLEWAGTLLFFLEGVEKVFHCDVYRAETFEGEVVETEEMRPAWYSVDDIPYAQMWEDDPYWLPLLVAGTPFIGRADFDAKPGAEGEFVMRRWWVGKRE</sequence>
<evidence type="ECO:0000256" key="3">
    <source>
        <dbReference type="ARBA" id="ARBA00022723"/>
    </source>
</evidence>
<dbReference type="HOGENOM" id="CLU_037162_11_0_1"/>
<keyword evidence="4" id="KW-0378">Hydrolase</keyword>
<evidence type="ECO:0000259" key="6">
    <source>
        <dbReference type="PROSITE" id="PS51462"/>
    </source>
</evidence>
<dbReference type="InterPro" id="IPR015797">
    <property type="entry name" value="NUDIX_hydrolase-like_dom_sf"/>
</dbReference>
<dbReference type="EMBL" id="GL377310">
    <property type="protein sequence ID" value="EFI93953.1"/>
    <property type="molecule type" value="Genomic_DNA"/>
</dbReference>
<dbReference type="GO" id="GO:0042262">
    <property type="term" value="P:DNA protection"/>
    <property type="evidence" value="ECO:0007669"/>
    <property type="project" value="TreeGrafter"/>
</dbReference>
<evidence type="ECO:0000256" key="5">
    <source>
        <dbReference type="ARBA" id="ARBA00022842"/>
    </source>
</evidence>
<evidence type="ECO:0000313" key="8">
    <source>
        <dbReference type="Proteomes" id="UP000007431"/>
    </source>
</evidence>
<dbReference type="CDD" id="cd03427">
    <property type="entry name" value="NUDIX_MTH1_Nudt1"/>
    <property type="match status" value="1"/>
</dbReference>
<keyword evidence="8" id="KW-1185">Reference proteome</keyword>
<dbReference type="SUPFAM" id="SSF55811">
    <property type="entry name" value="Nudix"/>
    <property type="match status" value="1"/>
</dbReference>
<comment type="cofactor">
    <cofactor evidence="1">
        <name>Mg(2+)</name>
        <dbReference type="ChEBI" id="CHEBI:18420"/>
    </cofactor>
</comment>
<dbReference type="InterPro" id="IPR020084">
    <property type="entry name" value="NUDIX_hydrolase_CS"/>
</dbReference>
<dbReference type="Pfam" id="PF00293">
    <property type="entry name" value="NUDIX"/>
    <property type="match status" value="1"/>
</dbReference>
<organism evidence="8">
    <name type="scientific">Schizophyllum commune (strain H4-8 / FGSC 9210)</name>
    <name type="common">Split gill fungus</name>
    <dbReference type="NCBI Taxonomy" id="578458"/>
    <lineage>
        <taxon>Eukaryota</taxon>
        <taxon>Fungi</taxon>
        <taxon>Dikarya</taxon>
        <taxon>Basidiomycota</taxon>
        <taxon>Agaricomycotina</taxon>
        <taxon>Agaricomycetes</taxon>
        <taxon>Agaricomycetidae</taxon>
        <taxon>Agaricales</taxon>
        <taxon>Schizophyllaceae</taxon>
        <taxon>Schizophyllum</taxon>
    </lineage>
</organism>
<dbReference type="GO" id="GO:0008413">
    <property type="term" value="F:8-oxo-7,8-dihydroguanosine triphosphate pyrophosphatase activity"/>
    <property type="evidence" value="ECO:0007669"/>
    <property type="project" value="TreeGrafter"/>
</dbReference>
<feature type="domain" description="Nudix hydrolase" evidence="6">
    <location>
        <begin position="38"/>
        <end position="195"/>
    </location>
</feature>
<evidence type="ECO:0000256" key="1">
    <source>
        <dbReference type="ARBA" id="ARBA00001946"/>
    </source>
</evidence>
<gene>
    <name evidence="7" type="ORF">SCHCODRAFT_236878</name>
</gene>
<dbReference type="VEuPathDB" id="FungiDB:SCHCODRAFT_02637817"/>
<dbReference type="PROSITE" id="PS00893">
    <property type="entry name" value="NUDIX_BOX"/>
    <property type="match status" value="1"/>
</dbReference>
<keyword evidence="3" id="KW-0479">Metal-binding</keyword>
<dbReference type="eggNOG" id="ENOG502S254">
    <property type="taxonomic scope" value="Eukaryota"/>
</dbReference>
<evidence type="ECO:0000313" key="7">
    <source>
        <dbReference type="EMBL" id="EFI93953.1"/>
    </source>
</evidence>
<name>D8QD90_SCHCM</name>
<evidence type="ECO:0000256" key="4">
    <source>
        <dbReference type="ARBA" id="ARBA00022801"/>
    </source>
</evidence>
<dbReference type="Proteomes" id="UP000007431">
    <property type="component" value="Unassembled WGS sequence"/>
</dbReference>
<comment type="similarity">
    <text evidence="2">Belongs to the Nudix hydrolase family.</text>
</comment>
<dbReference type="OMA" id="MWADDEF"/>
<dbReference type="PANTHER" id="PTHR43758">
    <property type="entry name" value="7,8-DIHYDRO-8-OXOGUANINE TRIPHOSPHATASE"/>
    <property type="match status" value="1"/>
</dbReference>
<dbReference type="Gene3D" id="3.90.79.10">
    <property type="entry name" value="Nucleoside Triphosphate Pyrophosphohydrolase"/>
    <property type="match status" value="1"/>
</dbReference>
<dbReference type="AlphaFoldDB" id="D8QD90"/>
<evidence type="ECO:0000256" key="2">
    <source>
        <dbReference type="ARBA" id="ARBA00005582"/>
    </source>
</evidence>
<dbReference type="PROSITE" id="PS51462">
    <property type="entry name" value="NUDIX"/>
    <property type="match status" value="1"/>
</dbReference>
<reference evidence="7 8" key="1">
    <citation type="journal article" date="2010" name="Nat. Biotechnol.">
        <title>Genome sequence of the model mushroom Schizophyllum commune.</title>
        <authorList>
            <person name="Ohm R.A."/>
            <person name="de Jong J.F."/>
            <person name="Lugones L.G."/>
            <person name="Aerts A."/>
            <person name="Kothe E."/>
            <person name="Stajich J.E."/>
            <person name="de Vries R.P."/>
            <person name="Record E."/>
            <person name="Levasseur A."/>
            <person name="Baker S.E."/>
            <person name="Bartholomew K.A."/>
            <person name="Coutinho P.M."/>
            <person name="Erdmann S."/>
            <person name="Fowler T.J."/>
            <person name="Gathman A.C."/>
            <person name="Lombard V."/>
            <person name="Henrissat B."/>
            <person name="Knabe N."/>
            <person name="Kuees U."/>
            <person name="Lilly W.W."/>
            <person name="Lindquist E."/>
            <person name="Lucas S."/>
            <person name="Magnuson J.K."/>
            <person name="Piumi F."/>
            <person name="Raudaskoski M."/>
            <person name="Salamov A."/>
            <person name="Schmutz J."/>
            <person name="Schwarze F.W.M.R."/>
            <person name="vanKuyk P.A."/>
            <person name="Horton J.S."/>
            <person name="Grigoriev I.V."/>
            <person name="Woesten H.A.B."/>
        </authorList>
    </citation>
    <scope>NUCLEOTIDE SEQUENCE [LARGE SCALE GENOMIC DNA]</scope>
    <source>
        <strain evidence="8">H4-8 / FGSC 9210</strain>
    </source>
</reference>
<dbReference type="GO" id="GO:0046872">
    <property type="term" value="F:metal ion binding"/>
    <property type="evidence" value="ECO:0007669"/>
    <property type="project" value="UniProtKB-KW"/>
</dbReference>
<dbReference type="STRING" id="578458.D8QD90"/>
<dbReference type="InParanoid" id="D8QD90"/>
<proteinExistence type="inferred from homology"/>